<dbReference type="InterPro" id="IPR053178">
    <property type="entry name" value="Osmoadaptation_assoc"/>
</dbReference>
<keyword evidence="4" id="KW-1185">Reference proteome</keyword>
<dbReference type="Pfam" id="PF11951">
    <property type="entry name" value="Fungal_trans_2"/>
    <property type="match status" value="1"/>
</dbReference>
<dbReference type="PANTHER" id="PTHR38111:SF2">
    <property type="entry name" value="FINGER DOMAIN PROTEIN, PUTATIVE (AFU_ORTHOLOGUE AFUA_1G01560)-RELATED"/>
    <property type="match status" value="1"/>
</dbReference>
<dbReference type="PANTHER" id="PTHR38111">
    <property type="entry name" value="ZN(2)-C6 FUNGAL-TYPE DOMAIN-CONTAINING PROTEIN-RELATED"/>
    <property type="match status" value="1"/>
</dbReference>
<evidence type="ECO:0000313" key="3">
    <source>
        <dbReference type="EMBL" id="KAK7959237.1"/>
    </source>
</evidence>
<proteinExistence type="predicted"/>
<name>A0ABR1QLL0_9PEZI</name>
<organism evidence="3 4">
    <name type="scientific">Apiospora aurea</name>
    <dbReference type="NCBI Taxonomy" id="335848"/>
    <lineage>
        <taxon>Eukaryota</taxon>
        <taxon>Fungi</taxon>
        <taxon>Dikarya</taxon>
        <taxon>Ascomycota</taxon>
        <taxon>Pezizomycotina</taxon>
        <taxon>Sordariomycetes</taxon>
        <taxon>Xylariomycetidae</taxon>
        <taxon>Amphisphaeriales</taxon>
        <taxon>Apiosporaceae</taxon>
        <taxon>Apiospora</taxon>
    </lineage>
</organism>
<dbReference type="GeneID" id="92073375"/>
<evidence type="ECO:0000256" key="1">
    <source>
        <dbReference type="ARBA" id="ARBA00023242"/>
    </source>
</evidence>
<reference evidence="3 4" key="1">
    <citation type="submission" date="2023-01" db="EMBL/GenBank/DDBJ databases">
        <title>Analysis of 21 Apiospora genomes using comparative genomics revels a genus with tremendous synthesis potential of carbohydrate active enzymes and secondary metabolites.</title>
        <authorList>
            <person name="Sorensen T."/>
        </authorList>
    </citation>
    <scope>NUCLEOTIDE SEQUENCE [LARGE SCALE GENOMIC DNA]</scope>
    <source>
        <strain evidence="3 4">CBS 24483</strain>
    </source>
</reference>
<evidence type="ECO:0000313" key="4">
    <source>
        <dbReference type="Proteomes" id="UP001391051"/>
    </source>
</evidence>
<keyword evidence="1" id="KW-0539">Nucleus</keyword>
<dbReference type="InterPro" id="IPR021858">
    <property type="entry name" value="Fun_TF"/>
</dbReference>
<comment type="caution">
    <text evidence="3">The sequence shown here is derived from an EMBL/GenBank/DDBJ whole genome shotgun (WGS) entry which is preliminary data.</text>
</comment>
<feature type="compositionally biased region" description="Polar residues" evidence="2">
    <location>
        <begin position="28"/>
        <end position="40"/>
    </location>
</feature>
<evidence type="ECO:0000256" key="2">
    <source>
        <dbReference type="SAM" id="MobiDB-lite"/>
    </source>
</evidence>
<accession>A0ABR1QLL0</accession>
<sequence>MAELDQGKHKTQASFPNKPNGAVVRRGQCSSVQPQLSASPSPDPTARYFYYFEIFVQRNIFTPNVASYNRDIQSLLGTGPTKFLHHAVLALGALQSSQIGAESRANRKEYEYAALEAYSTSLTALRDTMENCPSPPRLLVFWTTLFLGILELMQGETGDVWLMHMVHVTASTLQAAGPGACQSGLGLSFFFQAHIFEASRAQLLGERSFLSNPEWGRFTRNLPSVDGSGVGSRLDHALNVIVQCSKIRALAVQMLARVEPSHVSQVPKDAPSIAKEGFRLRQMLEAWRTDNPAPQAQALATPYTYSVLGGLLENLISNIFFAAISIYLSGIFDYEILHWQR</sequence>
<gene>
    <name evidence="3" type="ORF">PG986_004091</name>
</gene>
<dbReference type="Proteomes" id="UP001391051">
    <property type="component" value="Unassembled WGS sequence"/>
</dbReference>
<dbReference type="RefSeq" id="XP_066702940.1">
    <property type="nucleotide sequence ID" value="XM_066840313.1"/>
</dbReference>
<feature type="region of interest" description="Disordered" evidence="2">
    <location>
        <begin position="1"/>
        <end position="42"/>
    </location>
</feature>
<dbReference type="EMBL" id="JAQQWE010000003">
    <property type="protein sequence ID" value="KAK7959237.1"/>
    <property type="molecule type" value="Genomic_DNA"/>
</dbReference>
<protein>
    <submittedName>
        <fullName evidence="3">C6 finger domain-containing protein</fullName>
    </submittedName>
</protein>